<dbReference type="EMBL" id="MPUH01001117">
    <property type="protein sequence ID" value="OMJ70163.1"/>
    <property type="molecule type" value="Genomic_DNA"/>
</dbReference>
<evidence type="ECO:0000313" key="1">
    <source>
        <dbReference type="EMBL" id="OMJ70163.1"/>
    </source>
</evidence>
<organism evidence="1 2">
    <name type="scientific">Stentor coeruleus</name>
    <dbReference type="NCBI Taxonomy" id="5963"/>
    <lineage>
        <taxon>Eukaryota</taxon>
        <taxon>Sar</taxon>
        <taxon>Alveolata</taxon>
        <taxon>Ciliophora</taxon>
        <taxon>Postciliodesmatophora</taxon>
        <taxon>Heterotrichea</taxon>
        <taxon>Heterotrichida</taxon>
        <taxon>Stentoridae</taxon>
        <taxon>Stentor</taxon>
    </lineage>
</organism>
<name>A0A1R2B044_9CILI</name>
<evidence type="ECO:0000313" key="2">
    <source>
        <dbReference type="Proteomes" id="UP000187209"/>
    </source>
</evidence>
<dbReference type="AlphaFoldDB" id="A0A1R2B044"/>
<dbReference type="Proteomes" id="UP000187209">
    <property type="component" value="Unassembled WGS sequence"/>
</dbReference>
<accession>A0A1R2B044</accession>
<gene>
    <name evidence="1" type="ORF">SteCoe_31921</name>
</gene>
<proteinExistence type="predicted"/>
<keyword evidence="2" id="KW-1185">Reference proteome</keyword>
<reference evidence="1 2" key="1">
    <citation type="submission" date="2016-11" db="EMBL/GenBank/DDBJ databases">
        <title>The macronuclear genome of Stentor coeruleus: a giant cell with tiny introns.</title>
        <authorList>
            <person name="Slabodnick M."/>
            <person name="Ruby J.G."/>
            <person name="Reiff S.B."/>
            <person name="Swart E.C."/>
            <person name="Gosai S."/>
            <person name="Prabakaran S."/>
            <person name="Witkowska E."/>
            <person name="Larue G.E."/>
            <person name="Fisher S."/>
            <person name="Freeman R.M."/>
            <person name="Gunawardena J."/>
            <person name="Chu W."/>
            <person name="Stover N.A."/>
            <person name="Gregory B.D."/>
            <person name="Nowacki M."/>
            <person name="Derisi J."/>
            <person name="Roy S.W."/>
            <person name="Marshall W.F."/>
            <person name="Sood P."/>
        </authorList>
    </citation>
    <scope>NUCLEOTIDE SEQUENCE [LARGE SCALE GENOMIC DNA]</scope>
    <source>
        <strain evidence="1">WM001</strain>
    </source>
</reference>
<comment type="caution">
    <text evidence="1">The sequence shown here is derived from an EMBL/GenBank/DDBJ whole genome shotgun (WGS) entry which is preliminary data.</text>
</comment>
<protein>
    <submittedName>
        <fullName evidence="1">Uncharacterized protein</fullName>
    </submittedName>
</protein>
<sequence length="290" mass="33299">MAEGQPVMHKPTSLERTIYFEVIEDFRTLHYGIQDKLIQELHCLYGPVFDFSEEYLARLFTHPKATTCIVILGRELDSSQLVASCIIMPFFFEHIENDHRPQNQFLSGHGILCVAEKYRINKLAWVIGDITEEVLWTLYPNTNIIEFGFMVSPLSFYAAAVRSKLAMPDGKAQKNPKIHQLFEKLKTIVPTRSKKVGDNPYVHQIFPPVKNDLDLIFENLDRLPRVMKYFVNETGLTPGYGLMAMQISQLVEGNTLELPAGQYITPKAKFKGQIRYLQGSLTRNKYIPKL</sequence>